<dbReference type="RefSeq" id="WP_203791329.1">
    <property type="nucleotide sequence ID" value="NZ_BOMV01000125.1"/>
</dbReference>
<accession>A0A919KB50</accession>
<evidence type="ECO:0000313" key="3">
    <source>
        <dbReference type="EMBL" id="GIF02236.1"/>
    </source>
</evidence>
<sequence>MITLFTAALEPSVQAAVVTAIGAVLVALVGIVLELLRRNHKRLGKVTDQVENNHTSNLRDDVDQLLAGVDQLLAGQQAQDSLLREHTRDINGLRADLRHERAERLDVERRVEEVRRDRHR</sequence>
<keyword evidence="4" id="KW-1185">Reference proteome</keyword>
<feature type="coiled-coil region" evidence="1">
    <location>
        <begin position="83"/>
        <end position="117"/>
    </location>
</feature>
<keyword evidence="2" id="KW-0472">Membrane</keyword>
<protein>
    <submittedName>
        <fullName evidence="3">Uncharacterized protein</fullName>
    </submittedName>
</protein>
<keyword evidence="2" id="KW-0812">Transmembrane</keyword>
<evidence type="ECO:0000313" key="4">
    <source>
        <dbReference type="Proteomes" id="UP000636960"/>
    </source>
</evidence>
<dbReference type="AlphaFoldDB" id="A0A919KB50"/>
<evidence type="ECO:0000256" key="1">
    <source>
        <dbReference type="SAM" id="Coils"/>
    </source>
</evidence>
<reference evidence="3" key="1">
    <citation type="submission" date="2021-01" db="EMBL/GenBank/DDBJ databases">
        <title>Whole genome shotgun sequence of Actinoplanes rishiriensis NBRC 108556.</title>
        <authorList>
            <person name="Komaki H."/>
            <person name="Tamura T."/>
        </authorList>
    </citation>
    <scope>NUCLEOTIDE SEQUENCE</scope>
    <source>
        <strain evidence="3">NBRC 108556</strain>
    </source>
</reference>
<organism evidence="3 4">
    <name type="scientific">Paractinoplanes rishiriensis</name>
    <dbReference type="NCBI Taxonomy" id="1050105"/>
    <lineage>
        <taxon>Bacteria</taxon>
        <taxon>Bacillati</taxon>
        <taxon>Actinomycetota</taxon>
        <taxon>Actinomycetes</taxon>
        <taxon>Micromonosporales</taxon>
        <taxon>Micromonosporaceae</taxon>
        <taxon>Paractinoplanes</taxon>
    </lineage>
</organism>
<keyword evidence="2" id="KW-1133">Transmembrane helix</keyword>
<gene>
    <name evidence="3" type="ORF">Ari01nite_97000</name>
</gene>
<proteinExistence type="predicted"/>
<evidence type="ECO:0000256" key="2">
    <source>
        <dbReference type="SAM" id="Phobius"/>
    </source>
</evidence>
<dbReference type="EMBL" id="BOMV01000125">
    <property type="protein sequence ID" value="GIF02236.1"/>
    <property type="molecule type" value="Genomic_DNA"/>
</dbReference>
<keyword evidence="1" id="KW-0175">Coiled coil</keyword>
<feature type="transmembrane region" description="Helical" evidence="2">
    <location>
        <begin position="12"/>
        <end position="36"/>
    </location>
</feature>
<comment type="caution">
    <text evidence="3">The sequence shown here is derived from an EMBL/GenBank/DDBJ whole genome shotgun (WGS) entry which is preliminary data.</text>
</comment>
<name>A0A919KB50_9ACTN</name>
<dbReference type="Proteomes" id="UP000636960">
    <property type="component" value="Unassembled WGS sequence"/>
</dbReference>